<gene>
    <name evidence="2" type="ORF">ABLV49_25640</name>
</gene>
<evidence type="ECO:0000259" key="1">
    <source>
        <dbReference type="PROSITE" id="PS51468"/>
    </source>
</evidence>
<dbReference type="Pfam" id="PF08487">
    <property type="entry name" value="VIT"/>
    <property type="match status" value="1"/>
</dbReference>
<reference evidence="2" key="1">
    <citation type="submission" date="2024-05" db="EMBL/GenBank/DDBJ databases">
        <authorList>
            <person name="Bunk B."/>
            <person name="Swiderski J."/>
            <person name="Sproer C."/>
            <person name="Thiel V."/>
        </authorList>
    </citation>
    <scope>NUCLEOTIDE SEQUENCE</scope>
    <source>
        <strain evidence="2">DSM 17735</strain>
        <plasmid evidence="2">p4</plasmid>
    </source>
</reference>
<evidence type="ECO:0000313" key="2">
    <source>
        <dbReference type="EMBL" id="XBP73183.1"/>
    </source>
</evidence>
<dbReference type="EMBL" id="CP157679">
    <property type="protein sequence ID" value="XBP73183.1"/>
    <property type="molecule type" value="Genomic_DNA"/>
</dbReference>
<name>A0AAU7M240_9BURK</name>
<sequence>MILTARGHYTISTMEPPEYACLMTRTGAPMMLESVNVEGDIKGLLFEASVEQRFCNPTDQSVEVVYTFPCPGAPSCWALKCNWAASA</sequence>
<feature type="domain" description="VIT" evidence="1">
    <location>
        <begin position="16"/>
        <end position="87"/>
    </location>
</feature>
<protein>
    <submittedName>
        <fullName evidence="2">VIT domain-containing protein</fullName>
    </submittedName>
</protein>
<accession>A0AAU7M240</accession>
<dbReference type="InterPro" id="IPR013694">
    <property type="entry name" value="VIT"/>
</dbReference>
<geneLocation type="plasmid" evidence="2">
    <name>p4</name>
</geneLocation>
<dbReference type="AlphaFoldDB" id="A0AAU7M240"/>
<keyword evidence="2" id="KW-0614">Plasmid</keyword>
<organism evidence="2">
    <name type="scientific">Polaromonas hydrogenivorans</name>
    <dbReference type="NCBI Taxonomy" id="335476"/>
    <lineage>
        <taxon>Bacteria</taxon>
        <taxon>Pseudomonadati</taxon>
        <taxon>Pseudomonadota</taxon>
        <taxon>Betaproteobacteria</taxon>
        <taxon>Burkholderiales</taxon>
        <taxon>Comamonadaceae</taxon>
        <taxon>Polaromonas</taxon>
    </lineage>
</organism>
<dbReference type="PROSITE" id="PS51468">
    <property type="entry name" value="VIT"/>
    <property type="match status" value="1"/>
</dbReference>
<proteinExistence type="predicted"/>